<proteinExistence type="inferred from homology"/>
<dbReference type="AlphaFoldDB" id="A0A218VSA0"/>
<dbReference type="SUPFAM" id="SSF51445">
    <property type="entry name" value="(Trans)glycosidases"/>
    <property type="match status" value="1"/>
</dbReference>
<protein>
    <recommendedName>
        <fullName evidence="5">GH10 domain-containing protein</fullName>
    </recommendedName>
</protein>
<dbReference type="Pfam" id="PF00331">
    <property type="entry name" value="Glyco_hydro_10"/>
    <property type="match status" value="1"/>
</dbReference>
<keyword evidence="3" id="KW-0119">Carbohydrate metabolism</keyword>
<evidence type="ECO:0000313" key="6">
    <source>
        <dbReference type="EMBL" id="OWM63417.1"/>
    </source>
</evidence>
<comment type="similarity">
    <text evidence="1">Belongs to the glycosyl hydrolase 10 (cellulase F) family.</text>
</comment>
<comment type="caution">
    <text evidence="6">The sequence shown here is derived from an EMBL/GenBank/DDBJ whole genome shotgun (WGS) entry which is preliminary data.</text>
</comment>
<accession>A0A218VSA0</accession>
<evidence type="ECO:0000256" key="3">
    <source>
        <dbReference type="ARBA" id="ARBA00023277"/>
    </source>
</evidence>
<dbReference type="EMBL" id="MTKT01006103">
    <property type="protein sequence ID" value="OWM63417.1"/>
    <property type="molecule type" value="Genomic_DNA"/>
</dbReference>
<dbReference type="InterPro" id="IPR001000">
    <property type="entry name" value="GH10_dom"/>
</dbReference>
<organism evidence="6 7">
    <name type="scientific">Punica granatum</name>
    <name type="common">Pomegranate</name>
    <dbReference type="NCBI Taxonomy" id="22663"/>
    <lineage>
        <taxon>Eukaryota</taxon>
        <taxon>Viridiplantae</taxon>
        <taxon>Streptophyta</taxon>
        <taxon>Embryophyta</taxon>
        <taxon>Tracheophyta</taxon>
        <taxon>Spermatophyta</taxon>
        <taxon>Magnoliopsida</taxon>
        <taxon>eudicotyledons</taxon>
        <taxon>Gunneridae</taxon>
        <taxon>Pentapetalae</taxon>
        <taxon>rosids</taxon>
        <taxon>malvids</taxon>
        <taxon>Myrtales</taxon>
        <taxon>Lythraceae</taxon>
        <taxon>Punica</taxon>
    </lineage>
</organism>
<dbReference type="InterPro" id="IPR044846">
    <property type="entry name" value="GH10"/>
</dbReference>
<dbReference type="Proteomes" id="UP000197138">
    <property type="component" value="Unassembled WGS sequence"/>
</dbReference>
<dbReference type="GO" id="GO:0000272">
    <property type="term" value="P:polysaccharide catabolic process"/>
    <property type="evidence" value="ECO:0007669"/>
    <property type="project" value="UniProtKB-KW"/>
</dbReference>
<dbReference type="GO" id="GO:0031176">
    <property type="term" value="F:endo-1,4-beta-xylanase activity"/>
    <property type="evidence" value="ECO:0007669"/>
    <property type="project" value="UniProtKB-ARBA"/>
</dbReference>
<evidence type="ECO:0000256" key="2">
    <source>
        <dbReference type="ARBA" id="ARBA00022801"/>
    </source>
</evidence>
<feature type="domain" description="GH10" evidence="5">
    <location>
        <begin position="14"/>
        <end position="112"/>
    </location>
</feature>
<evidence type="ECO:0000259" key="5">
    <source>
        <dbReference type="Pfam" id="PF00331"/>
    </source>
</evidence>
<keyword evidence="2" id="KW-0378">Hydrolase</keyword>
<keyword evidence="4" id="KW-0624">Polysaccharide degradation</keyword>
<evidence type="ECO:0000313" key="7">
    <source>
        <dbReference type="Proteomes" id="UP000197138"/>
    </source>
</evidence>
<reference evidence="7" key="1">
    <citation type="journal article" date="2017" name="Plant J.">
        <title>The pomegranate (Punica granatum L.) genome and the genomics of punicalagin biosynthesis.</title>
        <authorList>
            <person name="Qin G."/>
            <person name="Xu C."/>
            <person name="Ming R."/>
            <person name="Tang H."/>
            <person name="Guyot R."/>
            <person name="Kramer E.M."/>
            <person name="Hu Y."/>
            <person name="Yi X."/>
            <person name="Qi Y."/>
            <person name="Xu X."/>
            <person name="Gao Z."/>
            <person name="Pan H."/>
            <person name="Jian J."/>
            <person name="Tian Y."/>
            <person name="Yue Z."/>
            <person name="Xu Y."/>
        </authorList>
    </citation>
    <scope>NUCLEOTIDE SEQUENCE [LARGE SCALE GENOMIC DNA]</scope>
    <source>
        <strain evidence="7">cv. Dabenzi</strain>
    </source>
</reference>
<sequence length="337" mass="37939">MKRGNKIVGPARVQLGNAVFENELKWYYTEPQRGIFNYRDANDMLDLCIAHNIEVRSHCTFWEVESMVQSWVRARSNADLLAAVHNRLSGPFSRSKGMFWHYDANNEILHGSFYQDRLGKGIRSYMCKTVHQLHPTPLLFEQGAPVGGIGIQSHIESPVGRIVCSALDKLGILGLPICYTGLDTSSVKKHVRAVDLEVMLCEAYAHAAVDVVMLWRFWEQLFMSRENTYLINAEGKLTRPGRGSSFLRSGCLVPMGTSMNRESSSLEAVMAPTTYIHIVLDRQIITKSIIVDKGNVTASHLHRSVTCSFKFIHVSVLIDQCLRSWGIEIPAKSPQPY</sequence>
<name>A0A218VSA0_PUNGR</name>
<dbReference type="PANTHER" id="PTHR31490">
    <property type="entry name" value="GLYCOSYL HYDROLASE"/>
    <property type="match status" value="1"/>
</dbReference>
<gene>
    <name evidence="6" type="ORF">CDL15_Pgr022162</name>
</gene>
<dbReference type="PANTHER" id="PTHR31490:SF1">
    <property type="entry name" value="ENDO-1,4-BETA-XYLANASE 1"/>
    <property type="match status" value="1"/>
</dbReference>
<dbReference type="Gene3D" id="3.20.20.80">
    <property type="entry name" value="Glycosidases"/>
    <property type="match status" value="2"/>
</dbReference>
<evidence type="ECO:0000256" key="1">
    <source>
        <dbReference type="ARBA" id="ARBA00007495"/>
    </source>
</evidence>
<evidence type="ECO:0000256" key="4">
    <source>
        <dbReference type="ARBA" id="ARBA00023326"/>
    </source>
</evidence>
<dbReference type="InterPro" id="IPR017853">
    <property type="entry name" value="GH"/>
</dbReference>